<keyword evidence="2" id="KW-1185">Reference proteome</keyword>
<reference evidence="1 2" key="1">
    <citation type="submission" date="2023-10" db="EMBL/GenBank/DDBJ databases">
        <title>Virgibacillus soli CC-YMP-6 genome.</title>
        <authorList>
            <person name="Miliotis G."/>
            <person name="Sengupta P."/>
            <person name="Hameed A."/>
            <person name="Chuvochina M."/>
            <person name="Mcdonagh F."/>
            <person name="Simpson A.C."/>
            <person name="Singh N.K."/>
            <person name="Rekha P.D."/>
            <person name="Raman K."/>
            <person name="Hugenholtz P."/>
            <person name="Venkateswaran K."/>
        </authorList>
    </citation>
    <scope>NUCLEOTIDE SEQUENCE [LARGE SCALE GENOMIC DNA]</scope>
    <source>
        <strain evidence="1 2">CC-YMP-6</strain>
    </source>
</reference>
<name>A0ABU5CQF0_9BACI</name>
<organism evidence="1 2">
    <name type="scientific">Paracerasibacillus soli</name>
    <dbReference type="NCBI Taxonomy" id="480284"/>
    <lineage>
        <taxon>Bacteria</taxon>
        <taxon>Bacillati</taxon>
        <taxon>Bacillota</taxon>
        <taxon>Bacilli</taxon>
        <taxon>Bacillales</taxon>
        <taxon>Bacillaceae</taxon>
        <taxon>Paracerasibacillus</taxon>
    </lineage>
</organism>
<dbReference type="RefSeq" id="WP_320379174.1">
    <property type="nucleotide sequence ID" value="NZ_JAWDIQ010000001.1"/>
</dbReference>
<comment type="caution">
    <text evidence="1">The sequence shown here is derived from an EMBL/GenBank/DDBJ whole genome shotgun (WGS) entry which is preliminary data.</text>
</comment>
<sequence length="268" mass="31411">MRKLIFILTMNTVILSTIIIFSLKPGAEQTITYFPLDHAITFKKYYTHIQVEDENNKQIAWTTFSLTDEIIYLRQDVALLFANGKLVGARTKWQQNTDSIKIEEKIPYESHSYWNGITFHYGESHYANEEIRSVQQISTDELFIGDNFHFKKATNKKERETEKLLKQHTNHDLKVKWNKLISYFNINQANYNEIALTDITLDKPLHFLNHSAEQVEQIIGQLWEGLYKNYLIPAFDSKSGDFDTYIPLILIDKQETHLIVLFEINGSQ</sequence>
<evidence type="ECO:0000313" key="2">
    <source>
        <dbReference type="Proteomes" id="UP001275315"/>
    </source>
</evidence>
<gene>
    <name evidence="1" type="ORF">RWD45_07550</name>
</gene>
<proteinExistence type="predicted"/>
<dbReference type="EMBL" id="JAWDIQ010000001">
    <property type="protein sequence ID" value="MDY0408440.1"/>
    <property type="molecule type" value="Genomic_DNA"/>
</dbReference>
<protein>
    <submittedName>
        <fullName evidence="1">Uncharacterized protein</fullName>
    </submittedName>
</protein>
<evidence type="ECO:0000313" key="1">
    <source>
        <dbReference type="EMBL" id="MDY0408440.1"/>
    </source>
</evidence>
<dbReference type="Proteomes" id="UP001275315">
    <property type="component" value="Unassembled WGS sequence"/>
</dbReference>
<accession>A0ABU5CQF0</accession>